<dbReference type="InterPro" id="IPR029149">
    <property type="entry name" value="Creatin/AminoP/Spt16_N"/>
</dbReference>
<evidence type="ECO:0000313" key="4">
    <source>
        <dbReference type="Proteomes" id="UP001203136"/>
    </source>
</evidence>
<reference evidence="3" key="1">
    <citation type="journal article" date="2022" name="Cell Host Microbe">
        <title>Colonization of the live biotherapeutic product VE303 and modulation of the microbiota and metabolites in healthy volunteers.</title>
        <authorList>
            <person name="Dsouza M."/>
            <person name="Menon R."/>
            <person name="Crossette E."/>
            <person name="Bhattarai S.K."/>
            <person name="Schneider J."/>
            <person name="Kim Y.G."/>
            <person name="Reddy S."/>
            <person name="Caballero S."/>
            <person name="Felix C."/>
            <person name="Cornacchione L."/>
            <person name="Hendrickson J."/>
            <person name="Watson A.R."/>
            <person name="Minot S.S."/>
            <person name="Greenfield N."/>
            <person name="Schopf L."/>
            <person name="Szabady R."/>
            <person name="Patarroyo J."/>
            <person name="Smith W."/>
            <person name="Harrison P."/>
            <person name="Kuijper E.J."/>
            <person name="Kelly C.P."/>
            <person name="Olle B."/>
            <person name="Bobilev D."/>
            <person name="Silber J.L."/>
            <person name="Bucci V."/>
            <person name="Roberts B."/>
            <person name="Faith J."/>
            <person name="Norman J.M."/>
        </authorList>
    </citation>
    <scope>NUCLEOTIDE SEQUENCE</scope>
    <source>
        <strain evidence="3">VE303-04</strain>
    </source>
</reference>
<dbReference type="SUPFAM" id="SSF55920">
    <property type="entry name" value="Creatinase/aminopeptidase"/>
    <property type="match status" value="1"/>
</dbReference>
<accession>A0AAW5FAJ9</accession>
<dbReference type="RefSeq" id="WP_021643557.1">
    <property type="nucleotide sequence ID" value="NZ_BAABZD010000012.1"/>
</dbReference>
<sequence length="402" mass="44920">MDCKKYIDERIGRLKNIMSEKGIDTVILKKPENVFYFSNFNPVLNSHPAVMIISLDEEPCLLVHSIRYVHACEEGKIKNVKIYGKWGANVPLAIHPVDAVRTLLGKRNRKLGLELDYCSAGFCSEVEDKLCPDEVVSISSEINMMKIIKDPYEIGCIRRSAALVDKGVEVTIDYLKQGYSEAEACTQGQYAMRRMWHEKFPEAEVCGFGTSEGGMIDSLHVWCLSNGHIAYGCDCPRHYHPQPGDLTLPMAWAKTDGYHAENERTVIVGELDSYKQNAYDGMLKARESIFRILKPGVTFEELYLAAAKVYSERGFDSILPGRVGHGVGCSAHEFPSLERGNLLRLQPGMVMTVEPGLMDKTWGGVRHSDTVLITEDGCELLTRFDTGAIVIECGDLRAERAD</sequence>
<feature type="domain" description="Creatinase N-terminal" evidence="2">
    <location>
        <begin position="10"/>
        <end position="145"/>
    </location>
</feature>
<dbReference type="EMBL" id="JAINVB010000002">
    <property type="protein sequence ID" value="MCK0088942.1"/>
    <property type="molecule type" value="Genomic_DNA"/>
</dbReference>
<name>A0AAW5FAJ9_CLOSY</name>
<dbReference type="SUPFAM" id="SSF53092">
    <property type="entry name" value="Creatinase/prolidase N-terminal domain"/>
    <property type="match status" value="1"/>
</dbReference>
<proteinExistence type="predicted"/>
<feature type="domain" description="Peptidase M24" evidence="1">
    <location>
        <begin position="156"/>
        <end position="375"/>
    </location>
</feature>
<dbReference type="AlphaFoldDB" id="A0AAW5FAJ9"/>
<dbReference type="Gene3D" id="3.90.230.10">
    <property type="entry name" value="Creatinase/methionine aminopeptidase superfamily"/>
    <property type="match status" value="1"/>
</dbReference>
<comment type="caution">
    <text evidence="3">The sequence shown here is derived from an EMBL/GenBank/DDBJ whole genome shotgun (WGS) entry which is preliminary data.</text>
</comment>
<dbReference type="InterPro" id="IPR000994">
    <property type="entry name" value="Pept_M24"/>
</dbReference>
<dbReference type="InterPro" id="IPR000587">
    <property type="entry name" value="Creatinase_N"/>
</dbReference>
<dbReference type="InterPro" id="IPR050659">
    <property type="entry name" value="Peptidase_M24B"/>
</dbReference>
<evidence type="ECO:0000259" key="2">
    <source>
        <dbReference type="Pfam" id="PF01321"/>
    </source>
</evidence>
<dbReference type="Gene3D" id="3.40.350.10">
    <property type="entry name" value="Creatinase/prolidase N-terminal domain"/>
    <property type="match status" value="1"/>
</dbReference>
<dbReference type="Pfam" id="PF00557">
    <property type="entry name" value="Peptidase_M24"/>
    <property type="match status" value="1"/>
</dbReference>
<gene>
    <name evidence="3" type="ORF">K5I21_24365</name>
</gene>
<dbReference type="CDD" id="cd01066">
    <property type="entry name" value="APP_MetAP"/>
    <property type="match status" value="1"/>
</dbReference>
<protein>
    <submittedName>
        <fullName evidence="3">Xaa-Pro peptidase family protein</fullName>
    </submittedName>
</protein>
<evidence type="ECO:0000259" key="1">
    <source>
        <dbReference type="Pfam" id="PF00557"/>
    </source>
</evidence>
<dbReference type="PANTHER" id="PTHR46112:SF2">
    <property type="entry name" value="XAA-PRO AMINOPEPTIDASE P-RELATED"/>
    <property type="match status" value="1"/>
</dbReference>
<dbReference type="Proteomes" id="UP001203136">
    <property type="component" value="Unassembled WGS sequence"/>
</dbReference>
<dbReference type="InterPro" id="IPR036005">
    <property type="entry name" value="Creatinase/aminopeptidase-like"/>
</dbReference>
<evidence type="ECO:0000313" key="3">
    <source>
        <dbReference type="EMBL" id="MCK0088942.1"/>
    </source>
</evidence>
<dbReference type="Pfam" id="PF01321">
    <property type="entry name" value="Creatinase_N"/>
    <property type="match status" value="1"/>
</dbReference>
<dbReference type="PANTHER" id="PTHR46112">
    <property type="entry name" value="AMINOPEPTIDASE"/>
    <property type="match status" value="1"/>
</dbReference>
<organism evidence="3 4">
    <name type="scientific">Clostridium symbiosum</name>
    <name type="common">Bacteroides symbiosus</name>
    <dbReference type="NCBI Taxonomy" id="1512"/>
    <lineage>
        <taxon>Bacteria</taxon>
        <taxon>Bacillati</taxon>
        <taxon>Bacillota</taxon>
        <taxon>Clostridia</taxon>
        <taxon>Lachnospirales</taxon>
        <taxon>Lachnospiraceae</taxon>
        <taxon>Otoolea</taxon>
    </lineage>
</organism>